<comment type="catalytic activity">
    <reaction evidence="8">
        <text>L-threonyl-[protein] + ATP = O-phospho-L-threonyl-[protein] + ADP + H(+)</text>
        <dbReference type="Rhea" id="RHEA:46608"/>
        <dbReference type="Rhea" id="RHEA-COMP:11060"/>
        <dbReference type="Rhea" id="RHEA-COMP:11605"/>
        <dbReference type="ChEBI" id="CHEBI:15378"/>
        <dbReference type="ChEBI" id="CHEBI:30013"/>
        <dbReference type="ChEBI" id="CHEBI:30616"/>
        <dbReference type="ChEBI" id="CHEBI:61977"/>
        <dbReference type="ChEBI" id="CHEBI:456216"/>
        <dbReference type="EC" id="2.7.11.1"/>
    </reaction>
</comment>
<sequence>MDKAPGRKIKNRRFQALRRDKESSSSSSSTQQNASPAMDSRTQRPKRKASPEKKTQRKRRRASEMAEPCGSNKEDGIVRRGKRKVMDDGEGPSKQQQKKKKMPVFYLLKNNEDSASTSVDTENSDPLEGCSTFVGYVSKRSVKRKAPTEGEGPRRKRKRRTDPKETQKKAEEEEEELSADAQRAQFKAKYKQQKQLGEGGCGSVFAGYRKADHLPVAIKHIPKNKVFCKETDQNGNELSVEVAVMLKLSAETPGSVGTSASVSLLDWYDLGQKLILVLERPVPCEDLFTYLEVKRGTIQEEEAKIILKQLLQAATELENQRIFHRDIKLENILIETGSDVPRVRLIDFGLSCFFKKRSVFQDFYGTCDHIPPEYYSHFTYSASPTTVWQVGVVLFEMFHRRERFETRKFLTKKLKINKRLSENCQDFLKMCLTKVPARRPTLEQLQLHPWLR</sequence>
<keyword evidence="4" id="KW-0808">Transferase</keyword>
<dbReference type="SUPFAM" id="SSF56112">
    <property type="entry name" value="Protein kinase-like (PK-like)"/>
    <property type="match status" value="1"/>
</dbReference>
<evidence type="ECO:0000256" key="8">
    <source>
        <dbReference type="ARBA" id="ARBA00047899"/>
    </source>
</evidence>
<protein>
    <recommendedName>
        <fullName evidence="2">non-specific serine/threonine protein kinase</fullName>
        <ecNumber evidence="2">2.7.11.1</ecNumber>
    </recommendedName>
</protein>
<keyword evidence="13" id="KW-1185">Reference proteome</keyword>
<evidence type="ECO:0000313" key="12">
    <source>
        <dbReference type="Ensembl" id="ENSSDUP00000018020.1"/>
    </source>
</evidence>
<keyword evidence="6" id="KW-0418">Kinase</keyword>
<reference evidence="12" key="2">
    <citation type="submission" date="2025-09" db="UniProtKB">
        <authorList>
            <consortium name="Ensembl"/>
        </authorList>
    </citation>
    <scope>IDENTIFICATION</scope>
</reference>
<dbReference type="GO" id="GO:0007346">
    <property type="term" value="P:regulation of mitotic cell cycle"/>
    <property type="evidence" value="ECO:0007669"/>
    <property type="project" value="TreeGrafter"/>
</dbReference>
<feature type="compositionally biased region" description="Basic and acidic residues" evidence="10">
    <location>
        <begin position="162"/>
        <end position="171"/>
    </location>
</feature>
<dbReference type="Gene3D" id="1.10.510.10">
    <property type="entry name" value="Transferase(Phosphotransferase) domain 1"/>
    <property type="match status" value="1"/>
</dbReference>
<dbReference type="SMART" id="SM00220">
    <property type="entry name" value="S_TKc"/>
    <property type="match status" value="1"/>
</dbReference>
<proteinExistence type="inferred from homology"/>
<evidence type="ECO:0000256" key="10">
    <source>
        <dbReference type="SAM" id="MobiDB-lite"/>
    </source>
</evidence>
<dbReference type="Gene3D" id="3.30.200.20">
    <property type="entry name" value="Phosphorylase Kinase, domain 1"/>
    <property type="match status" value="1"/>
</dbReference>
<evidence type="ECO:0000256" key="3">
    <source>
        <dbReference type="ARBA" id="ARBA00022527"/>
    </source>
</evidence>
<evidence type="ECO:0000256" key="9">
    <source>
        <dbReference type="ARBA" id="ARBA00048679"/>
    </source>
</evidence>
<feature type="compositionally biased region" description="Basic residues" evidence="10">
    <location>
        <begin position="1"/>
        <end position="16"/>
    </location>
</feature>
<comment type="similarity">
    <text evidence="1">Belongs to the protein kinase superfamily. CAMK Ser/Thr protein kinase family. PIM subfamily.</text>
</comment>
<dbReference type="FunFam" id="3.30.200.20:FF:000475">
    <property type="entry name" value="Serine/threonine-protein kinase"/>
    <property type="match status" value="1"/>
</dbReference>
<dbReference type="InterPro" id="IPR011009">
    <property type="entry name" value="Kinase-like_dom_sf"/>
</dbReference>
<keyword evidence="3" id="KW-0723">Serine/threonine-protein kinase</keyword>
<dbReference type="GO" id="GO:0043066">
    <property type="term" value="P:negative regulation of apoptotic process"/>
    <property type="evidence" value="ECO:0007669"/>
    <property type="project" value="TreeGrafter"/>
</dbReference>
<dbReference type="PROSITE" id="PS50011">
    <property type="entry name" value="PROTEIN_KINASE_DOM"/>
    <property type="match status" value="1"/>
</dbReference>
<dbReference type="PANTHER" id="PTHR22984">
    <property type="entry name" value="SERINE/THREONINE-PROTEIN KINASE PIM"/>
    <property type="match status" value="1"/>
</dbReference>
<dbReference type="InterPro" id="IPR051138">
    <property type="entry name" value="PIM_Ser/Thr_kinase"/>
</dbReference>
<dbReference type="InterPro" id="IPR000719">
    <property type="entry name" value="Prot_kinase_dom"/>
</dbReference>
<dbReference type="AlphaFoldDB" id="A0A3B4UJY4"/>
<dbReference type="PANTHER" id="PTHR22984:SF11">
    <property type="entry name" value="AURORA KINASE-RELATED"/>
    <property type="match status" value="1"/>
</dbReference>
<dbReference type="PROSITE" id="PS00108">
    <property type="entry name" value="PROTEIN_KINASE_ST"/>
    <property type="match status" value="1"/>
</dbReference>
<dbReference type="GO" id="GO:0004674">
    <property type="term" value="F:protein serine/threonine kinase activity"/>
    <property type="evidence" value="ECO:0007669"/>
    <property type="project" value="UniProtKB-KW"/>
</dbReference>
<dbReference type="OMA" id="NCHAPPE"/>
<feature type="domain" description="Protein kinase" evidence="11">
    <location>
        <begin position="190"/>
        <end position="451"/>
    </location>
</feature>
<feature type="region of interest" description="Disordered" evidence="10">
    <location>
        <begin position="141"/>
        <end position="180"/>
    </location>
</feature>
<evidence type="ECO:0000259" key="11">
    <source>
        <dbReference type="PROSITE" id="PS50011"/>
    </source>
</evidence>
<dbReference type="GO" id="GO:0005737">
    <property type="term" value="C:cytoplasm"/>
    <property type="evidence" value="ECO:0007669"/>
    <property type="project" value="TreeGrafter"/>
</dbReference>
<dbReference type="Ensembl" id="ENSSDUT00000018348.1">
    <property type="protein sequence ID" value="ENSSDUP00000018020.1"/>
    <property type="gene ID" value="ENSSDUG00000013169.1"/>
</dbReference>
<dbReference type="Proteomes" id="UP000261420">
    <property type="component" value="Unplaced"/>
</dbReference>
<comment type="catalytic activity">
    <reaction evidence="9">
        <text>L-seryl-[protein] + ATP = O-phospho-L-seryl-[protein] + ADP + H(+)</text>
        <dbReference type="Rhea" id="RHEA:17989"/>
        <dbReference type="Rhea" id="RHEA-COMP:9863"/>
        <dbReference type="Rhea" id="RHEA-COMP:11604"/>
        <dbReference type="ChEBI" id="CHEBI:15378"/>
        <dbReference type="ChEBI" id="CHEBI:29999"/>
        <dbReference type="ChEBI" id="CHEBI:30616"/>
        <dbReference type="ChEBI" id="CHEBI:83421"/>
        <dbReference type="ChEBI" id="CHEBI:456216"/>
        <dbReference type="EC" id="2.7.11.1"/>
    </reaction>
</comment>
<dbReference type="EC" id="2.7.11.1" evidence="2"/>
<evidence type="ECO:0000256" key="2">
    <source>
        <dbReference type="ARBA" id="ARBA00012513"/>
    </source>
</evidence>
<dbReference type="GO" id="GO:0005524">
    <property type="term" value="F:ATP binding"/>
    <property type="evidence" value="ECO:0007669"/>
    <property type="project" value="UniProtKB-KW"/>
</dbReference>
<dbReference type="STRING" id="41447.ENSSDUP00000018020"/>
<reference evidence="12" key="1">
    <citation type="submission" date="2025-08" db="UniProtKB">
        <authorList>
            <consortium name="Ensembl"/>
        </authorList>
    </citation>
    <scope>IDENTIFICATION</scope>
</reference>
<evidence type="ECO:0000256" key="5">
    <source>
        <dbReference type="ARBA" id="ARBA00022741"/>
    </source>
</evidence>
<organism evidence="12 13">
    <name type="scientific">Seriola dumerili</name>
    <name type="common">Greater amberjack</name>
    <name type="synonym">Caranx dumerili</name>
    <dbReference type="NCBI Taxonomy" id="41447"/>
    <lineage>
        <taxon>Eukaryota</taxon>
        <taxon>Metazoa</taxon>
        <taxon>Chordata</taxon>
        <taxon>Craniata</taxon>
        <taxon>Vertebrata</taxon>
        <taxon>Euteleostomi</taxon>
        <taxon>Actinopterygii</taxon>
        <taxon>Neopterygii</taxon>
        <taxon>Teleostei</taxon>
        <taxon>Neoteleostei</taxon>
        <taxon>Acanthomorphata</taxon>
        <taxon>Carangaria</taxon>
        <taxon>Carangiformes</taxon>
        <taxon>Carangidae</taxon>
        <taxon>Seriola</taxon>
    </lineage>
</organism>
<accession>A0A3B4UJY4</accession>
<name>A0A3B4UJY4_SERDU</name>
<keyword evidence="7" id="KW-0067">ATP-binding</keyword>
<evidence type="ECO:0000256" key="4">
    <source>
        <dbReference type="ARBA" id="ARBA00022679"/>
    </source>
</evidence>
<keyword evidence="5" id="KW-0547">Nucleotide-binding</keyword>
<dbReference type="GeneTree" id="ENSGT00950000182996"/>
<dbReference type="Pfam" id="PF00069">
    <property type="entry name" value="Pkinase"/>
    <property type="match status" value="1"/>
</dbReference>
<feature type="region of interest" description="Disordered" evidence="10">
    <location>
        <begin position="1"/>
        <end position="129"/>
    </location>
</feature>
<evidence type="ECO:0000313" key="13">
    <source>
        <dbReference type="Proteomes" id="UP000261420"/>
    </source>
</evidence>
<evidence type="ECO:0000256" key="6">
    <source>
        <dbReference type="ARBA" id="ARBA00022777"/>
    </source>
</evidence>
<evidence type="ECO:0000256" key="7">
    <source>
        <dbReference type="ARBA" id="ARBA00022840"/>
    </source>
</evidence>
<dbReference type="InterPro" id="IPR008271">
    <property type="entry name" value="Ser/Thr_kinase_AS"/>
</dbReference>
<evidence type="ECO:0000256" key="1">
    <source>
        <dbReference type="ARBA" id="ARBA00005505"/>
    </source>
</evidence>